<feature type="compositionally biased region" description="Polar residues" evidence="1">
    <location>
        <begin position="67"/>
        <end position="78"/>
    </location>
</feature>
<dbReference type="Pfam" id="PF08208">
    <property type="entry name" value="RNA_polI_A34"/>
    <property type="match status" value="1"/>
</dbReference>
<accession>A0A6L2Q4P3</accession>
<dbReference type="OrthoDB" id="8197684at2759"/>
<dbReference type="AlphaFoldDB" id="A0A6L2Q4P3"/>
<proteinExistence type="predicted"/>
<dbReference type="Proteomes" id="UP000502823">
    <property type="component" value="Unassembled WGS sequence"/>
</dbReference>
<sequence>MVKLQTRSDALANRNFKVKRAHAAGSLPKARTLSKKSLKPVSPTEHDYGSCQWSPSSEISFGWQEVPTHTHTASSCSSDESDGVDTPSTCAGECTNSNEQIKVATEDSKSRESVQGKEERNFGVTATNKEEVVAKSTHLVLKSVVSQNLENSNFRMNKTRDSIESISVGHSEESSYPQNLAGNLAEDSCRKKKTHDVPMREDSGSDNSADSVEIPSLLKDEEYGLVKVRSGLGIENLTEEDEIWMVQCPISLNPQDLENEKLVFGGTSAVTSQLEHLEKYETTCYVGRNKPVSCLLPSRQKGSLTAKVLQPQGLMIIMEKVDVPEVKMTPSKQSNIQTPQGLRVRHPLFGYDYKEELEARTEFTSQRRRMLHEDLLRQAKRIKKEKKKKGRDADTCNGRGNWQTHEEWEQECHNNKDKTNKRKKKHDREHKRKKDKHVKNY</sequence>
<evidence type="ECO:0000313" key="3">
    <source>
        <dbReference type="Proteomes" id="UP000502823"/>
    </source>
</evidence>
<feature type="compositionally biased region" description="Basic and acidic residues" evidence="1">
    <location>
        <begin position="404"/>
        <end position="418"/>
    </location>
</feature>
<dbReference type="InterPro" id="IPR013240">
    <property type="entry name" value="DNA-dir_RNA_pol1_su_RPA34"/>
</dbReference>
<feature type="region of interest" description="Disordered" evidence="1">
    <location>
        <begin position="381"/>
        <end position="441"/>
    </location>
</feature>
<comment type="caution">
    <text evidence="2">The sequence shown here is derived from an EMBL/GenBank/DDBJ whole genome shotgun (WGS) entry which is preliminary data.</text>
</comment>
<dbReference type="GO" id="GO:0006360">
    <property type="term" value="P:transcription by RNA polymerase I"/>
    <property type="evidence" value="ECO:0007669"/>
    <property type="project" value="InterPro"/>
</dbReference>
<evidence type="ECO:0000256" key="1">
    <source>
        <dbReference type="SAM" id="MobiDB-lite"/>
    </source>
</evidence>
<reference evidence="3" key="1">
    <citation type="submission" date="2020-01" db="EMBL/GenBank/DDBJ databases">
        <title>Draft genome sequence of the Termite Coptotermes fromosanus.</title>
        <authorList>
            <person name="Itakura S."/>
            <person name="Yosikawa Y."/>
            <person name="Umezawa K."/>
        </authorList>
    </citation>
    <scope>NUCLEOTIDE SEQUENCE [LARGE SCALE GENOMIC DNA]</scope>
</reference>
<protein>
    <submittedName>
        <fullName evidence="2">Uncharacterized protein</fullName>
    </submittedName>
</protein>
<gene>
    <name evidence="2" type="ORF">Cfor_11623</name>
</gene>
<feature type="compositionally biased region" description="Basic residues" evidence="1">
    <location>
        <begin position="381"/>
        <end position="390"/>
    </location>
</feature>
<organism evidence="2 3">
    <name type="scientific">Coptotermes formosanus</name>
    <name type="common">Formosan subterranean termite</name>
    <dbReference type="NCBI Taxonomy" id="36987"/>
    <lineage>
        <taxon>Eukaryota</taxon>
        <taxon>Metazoa</taxon>
        <taxon>Ecdysozoa</taxon>
        <taxon>Arthropoda</taxon>
        <taxon>Hexapoda</taxon>
        <taxon>Insecta</taxon>
        <taxon>Pterygota</taxon>
        <taxon>Neoptera</taxon>
        <taxon>Polyneoptera</taxon>
        <taxon>Dictyoptera</taxon>
        <taxon>Blattodea</taxon>
        <taxon>Blattoidea</taxon>
        <taxon>Termitoidae</taxon>
        <taxon>Rhinotermitidae</taxon>
        <taxon>Coptotermes</taxon>
    </lineage>
</organism>
<feature type="region of interest" description="Disordered" evidence="1">
    <location>
        <begin position="22"/>
        <end position="51"/>
    </location>
</feature>
<feature type="compositionally biased region" description="Basic residues" evidence="1">
    <location>
        <begin position="419"/>
        <end position="441"/>
    </location>
</feature>
<feature type="region of interest" description="Disordered" evidence="1">
    <location>
        <begin position="166"/>
        <end position="211"/>
    </location>
</feature>
<evidence type="ECO:0000313" key="2">
    <source>
        <dbReference type="EMBL" id="GFG37808.1"/>
    </source>
</evidence>
<feature type="region of interest" description="Disordered" evidence="1">
    <location>
        <begin position="67"/>
        <end position="91"/>
    </location>
</feature>
<dbReference type="InParanoid" id="A0A6L2Q4P3"/>
<name>A0A6L2Q4P3_COPFO</name>
<dbReference type="EMBL" id="BLKM01000725">
    <property type="protein sequence ID" value="GFG37808.1"/>
    <property type="molecule type" value="Genomic_DNA"/>
</dbReference>
<keyword evidence="3" id="KW-1185">Reference proteome</keyword>